<dbReference type="OrthoDB" id="6094744at2759"/>
<reference evidence="3" key="1">
    <citation type="submission" date="2021-01" db="UniProtKB">
        <authorList>
            <consortium name="EnsemblMetazoa"/>
        </authorList>
    </citation>
    <scope>IDENTIFICATION</scope>
</reference>
<dbReference type="PRINTS" id="PR00449">
    <property type="entry name" value="RASTRNSFRMNG"/>
</dbReference>
<evidence type="ECO:0008006" key="5">
    <source>
        <dbReference type="Google" id="ProtNLM"/>
    </source>
</evidence>
<keyword evidence="2" id="KW-0342">GTP-binding</keyword>
<evidence type="ECO:0000313" key="4">
    <source>
        <dbReference type="Proteomes" id="UP000594262"/>
    </source>
</evidence>
<dbReference type="Proteomes" id="UP000594262">
    <property type="component" value="Unplaced"/>
</dbReference>
<dbReference type="GeneID" id="136798671"/>
<dbReference type="Pfam" id="PF00071">
    <property type="entry name" value="Ras"/>
    <property type="match status" value="1"/>
</dbReference>
<dbReference type="InterPro" id="IPR001806">
    <property type="entry name" value="Small_GTPase"/>
</dbReference>
<dbReference type="AlphaFoldDB" id="A0A7M5XBM5"/>
<keyword evidence="1" id="KW-0547">Nucleotide-binding</keyword>
<dbReference type="SMART" id="SM00175">
    <property type="entry name" value="RAB"/>
    <property type="match status" value="1"/>
</dbReference>
<dbReference type="PROSITE" id="PS51419">
    <property type="entry name" value="RAB"/>
    <property type="match status" value="1"/>
</dbReference>
<keyword evidence="4" id="KW-1185">Reference proteome</keyword>
<evidence type="ECO:0000313" key="3">
    <source>
        <dbReference type="EnsemblMetazoa" id="CLYHEMP020959.1"/>
    </source>
</evidence>
<accession>A0A7M5XBM5</accession>
<dbReference type="InterPro" id="IPR027417">
    <property type="entry name" value="P-loop_NTPase"/>
</dbReference>
<dbReference type="PROSITE" id="PS51420">
    <property type="entry name" value="RHO"/>
    <property type="match status" value="1"/>
</dbReference>
<dbReference type="PANTHER" id="PTHR24072">
    <property type="entry name" value="RHO FAMILY GTPASE"/>
    <property type="match status" value="1"/>
</dbReference>
<evidence type="ECO:0000256" key="1">
    <source>
        <dbReference type="ARBA" id="ARBA00022741"/>
    </source>
</evidence>
<proteinExistence type="predicted"/>
<dbReference type="RefSeq" id="XP_066911420.1">
    <property type="nucleotide sequence ID" value="XM_067055319.1"/>
</dbReference>
<dbReference type="InterPro" id="IPR003578">
    <property type="entry name" value="Small_GTPase_Rho"/>
</dbReference>
<protein>
    <recommendedName>
        <fullName evidence="5">Rho GTPase</fullName>
    </recommendedName>
</protein>
<organism evidence="3 4">
    <name type="scientific">Clytia hemisphaerica</name>
    <dbReference type="NCBI Taxonomy" id="252671"/>
    <lineage>
        <taxon>Eukaryota</taxon>
        <taxon>Metazoa</taxon>
        <taxon>Cnidaria</taxon>
        <taxon>Hydrozoa</taxon>
        <taxon>Hydroidolina</taxon>
        <taxon>Leptothecata</taxon>
        <taxon>Obeliida</taxon>
        <taxon>Clytiidae</taxon>
        <taxon>Clytia</taxon>
    </lineage>
</organism>
<dbReference type="SUPFAM" id="SSF52540">
    <property type="entry name" value="P-loop containing nucleoside triphosphate hydrolases"/>
    <property type="match status" value="1"/>
</dbReference>
<name>A0A7M5XBM5_9CNID</name>
<dbReference type="Gene3D" id="3.40.50.300">
    <property type="entry name" value="P-loop containing nucleotide triphosphate hydrolases"/>
    <property type="match status" value="1"/>
</dbReference>
<dbReference type="EnsemblMetazoa" id="CLYHEMT020959.1">
    <property type="protein sequence ID" value="CLYHEMP020959.1"/>
    <property type="gene ID" value="CLYHEMG020959"/>
</dbReference>
<sequence>MAESTAEAKEEDEKNIDSLKGKFVIFGGDGSAGKTTMFHYYYKGEIHPNYTPVKYECSLGYKVYTYKKSGKKILIAYDDHEGGGEDWKLCNHYGYELADVVVLCYTIGWRYSFEEIENYWHSFVQKYAPKAAIILCATKIDLRNDQEFIKQLKNEQNDKLVTTLEGKQLADKIGALGFYECSTYNEEGVKEVFEAAAEATMYGKSLHSNKSKCLIL</sequence>
<evidence type="ECO:0000256" key="2">
    <source>
        <dbReference type="ARBA" id="ARBA00023134"/>
    </source>
</evidence>
<dbReference type="SMART" id="SM00174">
    <property type="entry name" value="RHO"/>
    <property type="match status" value="1"/>
</dbReference>
<dbReference type="GO" id="GO:0007264">
    <property type="term" value="P:small GTPase-mediated signal transduction"/>
    <property type="evidence" value="ECO:0007669"/>
    <property type="project" value="InterPro"/>
</dbReference>
<dbReference type="GO" id="GO:0005525">
    <property type="term" value="F:GTP binding"/>
    <property type="evidence" value="ECO:0007669"/>
    <property type="project" value="UniProtKB-KW"/>
</dbReference>
<dbReference type="GO" id="GO:0003924">
    <property type="term" value="F:GTPase activity"/>
    <property type="evidence" value="ECO:0007669"/>
    <property type="project" value="InterPro"/>
</dbReference>